<evidence type="ECO:0000256" key="5">
    <source>
        <dbReference type="SAM" id="Phobius"/>
    </source>
</evidence>
<keyword evidence="5" id="KW-1133">Transmembrane helix</keyword>
<keyword evidence="5" id="KW-0812">Transmembrane</keyword>
<dbReference type="PANTHER" id="PTHR19328">
    <property type="entry name" value="HEDGEHOG-INTERACTING PROTEIN"/>
    <property type="match status" value="1"/>
</dbReference>
<dbReference type="InterPro" id="IPR036909">
    <property type="entry name" value="Cyt_c-like_dom_sf"/>
</dbReference>
<proteinExistence type="predicted"/>
<keyword evidence="5" id="KW-0472">Membrane</keyword>
<evidence type="ECO:0000313" key="8">
    <source>
        <dbReference type="Proteomes" id="UP001500359"/>
    </source>
</evidence>
<dbReference type="SUPFAM" id="SSF50952">
    <property type="entry name" value="Soluble quinoprotein glucose dehydrogenase"/>
    <property type="match status" value="1"/>
</dbReference>
<accession>A0ABP3WUT0</accession>
<dbReference type="EMBL" id="BAAAFD010000005">
    <property type="protein sequence ID" value="GAA0856986.1"/>
    <property type="molecule type" value="Genomic_DNA"/>
</dbReference>
<dbReference type="Pfam" id="PF13442">
    <property type="entry name" value="Cytochrome_CBB3"/>
    <property type="match status" value="1"/>
</dbReference>
<dbReference type="SUPFAM" id="SSF46626">
    <property type="entry name" value="Cytochrome c"/>
    <property type="match status" value="1"/>
</dbReference>
<evidence type="ECO:0000256" key="1">
    <source>
        <dbReference type="ARBA" id="ARBA00022617"/>
    </source>
</evidence>
<organism evidence="7 8">
    <name type="scientific">Aliiglaciecola litoralis</name>
    <dbReference type="NCBI Taxonomy" id="582857"/>
    <lineage>
        <taxon>Bacteria</taxon>
        <taxon>Pseudomonadati</taxon>
        <taxon>Pseudomonadota</taxon>
        <taxon>Gammaproteobacteria</taxon>
        <taxon>Alteromonadales</taxon>
        <taxon>Alteromonadaceae</taxon>
        <taxon>Aliiglaciecola</taxon>
    </lineage>
</organism>
<protein>
    <recommendedName>
        <fullName evidence="6">Cytochrome c domain-containing protein</fullName>
    </recommendedName>
</protein>
<evidence type="ECO:0000256" key="3">
    <source>
        <dbReference type="ARBA" id="ARBA00023004"/>
    </source>
</evidence>
<keyword evidence="1 4" id="KW-0349">Heme</keyword>
<evidence type="ECO:0000256" key="2">
    <source>
        <dbReference type="ARBA" id="ARBA00022723"/>
    </source>
</evidence>
<dbReference type="PROSITE" id="PS51007">
    <property type="entry name" value="CYTC"/>
    <property type="match status" value="1"/>
</dbReference>
<feature type="transmembrane region" description="Helical" evidence="5">
    <location>
        <begin position="9"/>
        <end position="30"/>
    </location>
</feature>
<feature type="domain" description="Cytochrome c" evidence="6">
    <location>
        <begin position="607"/>
        <end position="699"/>
    </location>
</feature>
<feature type="transmembrane region" description="Helical" evidence="5">
    <location>
        <begin position="93"/>
        <end position="111"/>
    </location>
</feature>
<dbReference type="InterPro" id="IPR012938">
    <property type="entry name" value="Glc/Sorbosone_DH"/>
</dbReference>
<name>A0ABP3WUT0_9ALTE</name>
<feature type="transmembrane region" description="Helical" evidence="5">
    <location>
        <begin position="160"/>
        <end position="178"/>
    </location>
</feature>
<comment type="caution">
    <text evidence="7">The sequence shown here is derived from an EMBL/GenBank/DDBJ whole genome shotgun (WGS) entry which is preliminary data.</text>
</comment>
<dbReference type="InterPro" id="IPR011041">
    <property type="entry name" value="Quinoprot_gluc/sorb_DH_b-prop"/>
</dbReference>
<feature type="transmembrane region" description="Helical" evidence="5">
    <location>
        <begin position="117"/>
        <end position="140"/>
    </location>
</feature>
<sequence>MTEKSKKHFAISALIQLILIGLAVVLSYRFTQHFSIIPKAVLHLPDVYVSNADMWQIVKIFVITYAIQIMLAYWRNGSAAFSSAARFANEYVWFLYAYTTSSLYLFMATTINYDPQLIAAIGLFATLMYVIAFAICHALWHTSGVMGNLLSAIAAMFKRMLSISGVLALVYFLVPLAMGKAFTSDRDIANAITQVRIWFNPVETSDWGFKNYLPNLKFAQPLLVKQAPGDDTSLYVLERGGKILKVDNVDASSTTVIVDVSAQMGEVEMENGALGFDFHPQFADQAANKPYLYLYYTDTRAEDKQHNRISRFDIRSDQASVNNTTEMVLFEMVRNDSGFHNGGSVEFGPDGFLYIGIGEGVHPPEAKTSAEVFRSGILRIDVDMDPQRSVPIDKAFDYGTIQNYYIPKDNPFFDNDQIRNEYYALGLRNPFRFNFDKQTNDLWLGDIGSTIWEEVNKIEKGKHYQFPVIEGRNSSGVEGWESLDIPQQGPVYTYEHNAYDRAVIGGIVNRSDAYPDLKDKYVFADNYSAKVFVMDIDKPQVDEVELIARANQYAQRGISAVQQLRDGSIIITTLGAASEPSGEVLQLVHADQANVFREEVDNTPKDYDQKATAALFAVNCARCHGVKGDGKGPDSGLLGVEMPDLTSPLYHHNTDAEAIKKIIVEGGVAVGKSPLMPPWGGFLKPKEIDHLVTYIESLPDQHHSH</sequence>
<keyword evidence="8" id="KW-1185">Reference proteome</keyword>
<evidence type="ECO:0000256" key="4">
    <source>
        <dbReference type="PROSITE-ProRule" id="PRU00433"/>
    </source>
</evidence>
<feature type="transmembrane region" description="Helical" evidence="5">
    <location>
        <begin position="54"/>
        <end position="73"/>
    </location>
</feature>
<dbReference type="InterPro" id="IPR011042">
    <property type="entry name" value="6-blade_b-propeller_TolB-like"/>
</dbReference>
<dbReference type="Pfam" id="PF07995">
    <property type="entry name" value="GSDH"/>
    <property type="match status" value="1"/>
</dbReference>
<dbReference type="PANTHER" id="PTHR19328:SF75">
    <property type="entry name" value="ALDOSE SUGAR DEHYDROGENASE YLII"/>
    <property type="match status" value="1"/>
</dbReference>
<gene>
    <name evidence="7" type="ORF">GCM10009114_20960</name>
</gene>
<dbReference type="Proteomes" id="UP001500359">
    <property type="component" value="Unassembled WGS sequence"/>
</dbReference>
<keyword evidence="3 4" id="KW-0408">Iron</keyword>
<dbReference type="RefSeq" id="WP_343859653.1">
    <property type="nucleotide sequence ID" value="NZ_BAAAFD010000005.1"/>
</dbReference>
<keyword evidence="2 4" id="KW-0479">Metal-binding</keyword>
<evidence type="ECO:0000313" key="7">
    <source>
        <dbReference type="EMBL" id="GAA0856986.1"/>
    </source>
</evidence>
<reference evidence="8" key="1">
    <citation type="journal article" date="2019" name="Int. J. Syst. Evol. Microbiol.">
        <title>The Global Catalogue of Microorganisms (GCM) 10K type strain sequencing project: providing services to taxonomists for standard genome sequencing and annotation.</title>
        <authorList>
            <consortium name="The Broad Institute Genomics Platform"/>
            <consortium name="The Broad Institute Genome Sequencing Center for Infectious Disease"/>
            <person name="Wu L."/>
            <person name="Ma J."/>
        </authorList>
    </citation>
    <scope>NUCLEOTIDE SEQUENCE [LARGE SCALE GENOMIC DNA]</scope>
    <source>
        <strain evidence="8">JCM 15896</strain>
    </source>
</reference>
<dbReference type="Gene3D" id="2.120.10.30">
    <property type="entry name" value="TolB, C-terminal domain"/>
    <property type="match status" value="1"/>
</dbReference>
<dbReference type="InterPro" id="IPR009056">
    <property type="entry name" value="Cyt_c-like_dom"/>
</dbReference>
<evidence type="ECO:0000259" key="6">
    <source>
        <dbReference type="PROSITE" id="PS51007"/>
    </source>
</evidence>
<dbReference type="Gene3D" id="1.10.760.10">
    <property type="entry name" value="Cytochrome c-like domain"/>
    <property type="match status" value="1"/>
</dbReference>